<reference evidence="1 2" key="1">
    <citation type="submission" date="2014-06" db="EMBL/GenBank/DDBJ databases">
        <title>Whole Genome Sequences of Three Symbiotic Endozoicomonas Bacteria.</title>
        <authorList>
            <person name="Neave M.J."/>
            <person name="Apprill A."/>
            <person name="Voolstra C.R."/>
        </authorList>
    </citation>
    <scope>NUCLEOTIDE SEQUENCE [LARGE SCALE GENOMIC DNA]</scope>
    <source>
        <strain evidence="1 2">DSM 25634</strain>
    </source>
</reference>
<organism evidence="1 2">
    <name type="scientific">Endozoicomonas numazuensis</name>
    <dbReference type="NCBI Taxonomy" id="1137799"/>
    <lineage>
        <taxon>Bacteria</taxon>
        <taxon>Pseudomonadati</taxon>
        <taxon>Pseudomonadota</taxon>
        <taxon>Gammaproteobacteria</taxon>
        <taxon>Oceanospirillales</taxon>
        <taxon>Endozoicomonadaceae</taxon>
        <taxon>Endozoicomonas</taxon>
    </lineage>
</organism>
<evidence type="ECO:0000313" key="1">
    <source>
        <dbReference type="EMBL" id="KEQ19538.1"/>
    </source>
</evidence>
<keyword evidence="2" id="KW-1185">Reference proteome</keyword>
<comment type="caution">
    <text evidence="1">The sequence shown here is derived from an EMBL/GenBank/DDBJ whole genome shotgun (WGS) entry which is preliminary data.</text>
</comment>
<protein>
    <submittedName>
        <fullName evidence="1">Uncharacterized protein</fullName>
    </submittedName>
</protein>
<name>A0A081NM65_9GAMM</name>
<proteinExistence type="predicted"/>
<sequence>MKIPEAFARRLSDLRLIRAEIQSCLRLKPNATECHARKLTSKRFLVWQASGVPQAKKEHSFRSWLPIEDALRILKECEQAIVLVNLMLKSYSRSDS</sequence>
<gene>
    <name evidence="1" type="ORF">GZ78_06385</name>
</gene>
<dbReference type="EMBL" id="JOKH01000001">
    <property type="protein sequence ID" value="KEQ19538.1"/>
    <property type="molecule type" value="Genomic_DNA"/>
</dbReference>
<dbReference type="AlphaFoldDB" id="A0A081NM65"/>
<accession>A0A081NM65</accession>
<dbReference type="Proteomes" id="UP000028073">
    <property type="component" value="Unassembled WGS sequence"/>
</dbReference>
<evidence type="ECO:0000313" key="2">
    <source>
        <dbReference type="Proteomes" id="UP000028073"/>
    </source>
</evidence>